<dbReference type="InterPro" id="IPR001375">
    <property type="entry name" value="Peptidase_S9_cat"/>
</dbReference>
<dbReference type="Pfam" id="PF00326">
    <property type="entry name" value="Peptidase_S9"/>
    <property type="match status" value="1"/>
</dbReference>
<keyword evidence="2" id="KW-0732">Signal</keyword>
<sequence length="662" mass="72219">MRRTMLTAALVVVGSVAAGSAWAVDLTQFLRQETFTDIKISPGGEYVAATVPMEDSTAIAVMRLADKQLVGSFRPPQKNHAYEFDWVSNERLLIGLAEKWGALDKPNPTGELYAIDANGNRGELLVGYRVESKGPGTRIQPKKVEAVAAFLADDLPGDERNVLVTVWPFAEDPFTRVERMDVASGRRVRMASSPVRRGEFTTDGQGEVRFVHGSGSDNVNKLYYRERSGDSWKMINDEAVSTRIETAIGFSADGSLAYLQAEQAQGPDAIVSWNPQTGERAVVLRDEVVDPYRIIRRPGTHVPVGALFMGDTPRTRFFDEKSPEARLYRSLEAAFGGPVYITSSTRDGRVVLVETWSGTNPGDFYVYDTEARKADHLISRSDWIDIDRSATVRPVALKARDGLPLHGFLTVPSGSDGRNLPMVVMPHGGPFHVFDNGQYDRETQILAAAGYAVLQVNFRGSGNYGRAHAQAGAQQWGAAMQDDVTDATRWAIAQGIADARRICIYGASYGAYAAMMGAAREQGLYQCAAGYVGVYDLPLMFARGDVQERDSGVTFLREWLGDPAKLGAVSPVNLATQIKVPVFLAAGGEDKRAPIQHTERMEAALKRAGTPVESLYYKTEGHGFYTLAHRTEYYDKLLAFLSRSLGGKTAQASAPAGKGKAP</sequence>
<evidence type="ECO:0000259" key="3">
    <source>
        <dbReference type="Pfam" id="PF00326"/>
    </source>
</evidence>
<gene>
    <name evidence="4" type="ORF">A9K56_11840</name>
</gene>
<dbReference type="InterPro" id="IPR029058">
    <property type="entry name" value="AB_hydrolase_fold"/>
</dbReference>
<dbReference type="Proteomes" id="UP000092125">
    <property type="component" value="Unassembled WGS sequence"/>
</dbReference>
<evidence type="ECO:0000256" key="2">
    <source>
        <dbReference type="SAM" id="SignalP"/>
    </source>
</evidence>
<keyword evidence="1" id="KW-0378">Hydrolase</keyword>
<accession>A0AAP7GRK7</accession>
<evidence type="ECO:0000256" key="1">
    <source>
        <dbReference type="ARBA" id="ARBA00022801"/>
    </source>
</evidence>
<feature type="domain" description="Peptidase S9 prolyl oligopeptidase catalytic" evidence="3">
    <location>
        <begin position="439"/>
        <end position="647"/>
    </location>
</feature>
<name>A0AAP7GRK7_STEMA</name>
<comment type="caution">
    <text evidence="4">The sequence shown here is derived from an EMBL/GenBank/DDBJ whole genome shotgun (WGS) entry which is preliminary data.</text>
</comment>
<proteinExistence type="predicted"/>
<dbReference type="Gene3D" id="3.40.50.1820">
    <property type="entry name" value="alpha/beta hydrolase"/>
    <property type="match status" value="1"/>
</dbReference>
<dbReference type="RefSeq" id="WP_065182374.1">
    <property type="nucleotide sequence ID" value="NZ_CP106759.1"/>
</dbReference>
<dbReference type="SUPFAM" id="SSF82171">
    <property type="entry name" value="DPP6 N-terminal domain-like"/>
    <property type="match status" value="1"/>
</dbReference>
<feature type="signal peptide" evidence="2">
    <location>
        <begin position="1"/>
        <end position="23"/>
    </location>
</feature>
<dbReference type="SUPFAM" id="SSF53474">
    <property type="entry name" value="alpha/beta-Hydrolases"/>
    <property type="match status" value="1"/>
</dbReference>
<dbReference type="PANTHER" id="PTHR42776">
    <property type="entry name" value="SERINE PEPTIDASE S9 FAMILY MEMBER"/>
    <property type="match status" value="1"/>
</dbReference>
<dbReference type="EMBL" id="LYVI01000007">
    <property type="protein sequence ID" value="OBU60878.1"/>
    <property type="molecule type" value="Genomic_DNA"/>
</dbReference>
<dbReference type="GO" id="GO:0004252">
    <property type="term" value="F:serine-type endopeptidase activity"/>
    <property type="evidence" value="ECO:0007669"/>
    <property type="project" value="TreeGrafter"/>
</dbReference>
<organism evidence="4 5">
    <name type="scientific">Stenotrophomonas maltophilia</name>
    <name type="common">Pseudomonas maltophilia</name>
    <name type="synonym">Xanthomonas maltophilia</name>
    <dbReference type="NCBI Taxonomy" id="40324"/>
    <lineage>
        <taxon>Bacteria</taxon>
        <taxon>Pseudomonadati</taxon>
        <taxon>Pseudomonadota</taxon>
        <taxon>Gammaproteobacteria</taxon>
        <taxon>Lysobacterales</taxon>
        <taxon>Lysobacteraceae</taxon>
        <taxon>Stenotrophomonas</taxon>
        <taxon>Stenotrophomonas maltophilia group</taxon>
    </lineage>
</organism>
<dbReference type="PANTHER" id="PTHR42776:SF27">
    <property type="entry name" value="DIPEPTIDYL PEPTIDASE FAMILY MEMBER 6"/>
    <property type="match status" value="1"/>
</dbReference>
<feature type="chain" id="PRO_5042882717" evidence="2">
    <location>
        <begin position="24"/>
        <end position="662"/>
    </location>
</feature>
<dbReference type="GO" id="GO:0006508">
    <property type="term" value="P:proteolysis"/>
    <property type="evidence" value="ECO:0007669"/>
    <property type="project" value="InterPro"/>
</dbReference>
<protein>
    <submittedName>
        <fullName evidence="4">Peptidase S9</fullName>
    </submittedName>
</protein>
<dbReference type="AlphaFoldDB" id="A0AAP7GRK7"/>
<reference evidence="4 5" key="1">
    <citation type="submission" date="2016-05" db="EMBL/GenBank/DDBJ databases">
        <title>Draft Genome Sequences of Stenotrophomonas maltophilia Strains Sm32COP, Sm41DVV, Sm46PAILV, SmF3, SmF22, SmSOFb1 and SmCVFa1, Isolated from Different Manures, in France.</title>
        <authorList>
            <person name="Nazaret S."/>
            <person name="Bodilis J."/>
        </authorList>
    </citation>
    <scope>NUCLEOTIDE SEQUENCE [LARGE SCALE GENOMIC DNA]</scope>
    <source>
        <strain evidence="4 5">Sm41DVV</strain>
    </source>
</reference>
<evidence type="ECO:0000313" key="4">
    <source>
        <dbReference type="EMBL" id="OBU60878.1"/>
    </source>
</evidence>
<evidence type="ECO:0000313" key="5">
    <source>
        <dbReference type="Proteomes" id="UP000092125"/>
    </source>
</evidence>